<dbReference type="AlphaFoldDB" id="A0A2V3U3C9"/>
<name>A0A2V3U3C9_9HYPH</name>
<feature type="chain" id="PRO_5041067753" evidence="1">
    <location>
        <begin position="20"/>
        <end position="138"/>
    </location>
</feature>
<feature type="signal peptide" evidence="1">
    <location>
        <begin position="1"/>
        <end position="19"/>
    </location>
</feature>
<evidence type="ECO:0000313" key="3">
    <source>
        <dbReference type="Proteomes" id="UP000248021"/>
    </source>
</evidence>
<evidence type="ECO:0000313" key="2">
    <source>
        <dbReference type="EMBL" id="PXW57047.1"/>
    </source>
</evidence>
<keyword evidence="1" id="KW-0732">Signal</keyword>
<evidence type="ECO:0000256" key="1">
    <source>
        <dbReference type="SAM" id="SignalP"/>
    </source>
</evidence>
<keyword evidence="3" id="KW-1185">Reference proteome</keyword>
<comment type="caution">
    <text evidence="2">The sequence shown here is derived from an EMBL/GenBank/DDBJ whole genome shotgun (WGS) entry which is preliminary data.</text>
</comment>
<gene>
    <name evidence="2" type="ORF">C7450_10785</name>
</gene>
<organism evidence="2 3">
    <name type="scientific">Chelatococcus asaccharovorans</name>
    <dbReference type="NCBI Taxonomy" id="28210"/>
    <lineage>
        <taxon>Bacteria</taxon>
        <taxon>Pseudomonadati</taxon>
        <taxon>Pseudomonadota</taxon>
        <taxon>Alphaproteobacteria</taxon>
        <taxon>Hyphomicrobiales</taxon>
        <taxon>Chelatococcaceae</taxon>
        <taxon>Chelatococcus</taxon>
    </lineage>
</organism>
<protein>
    <submittedName>
        <fullName evidence="2">Uncharacterized protein</fullName>
    </submittedName>
</protein>
<accession>A0A2V3U3C9</accession>
<reference evidence="2 3" key="1">
    <citation type="submission" date="2018-05" db="EMBL/GenBank/DDBJ databases">
        <title>Genomic Encyclopedia of Type Strains, Phase IV (KMG-IV): sequencing the most valuable type-strain genomes for metagenomic binning, comparative biology and taxonomic classification.</title>
        <authorList>
            <person name="Goeker M."/>
        </authorList>
    </citation>
    <scope>NUCLEOTIDE SEQUENCE [LARGE SCALE GENOMIC DNA]</scope>
    <source>
        <strain evidence="2 3">DSM 6462</strain>
    </source>
</reference>
<dbReference type="RefSeq" id="WP_110375677.1">
    <property type="nucleotide sequence ID" value="NZ_CAKNFM010000006.1"/>
</dbReference>
<proteinExistence type="predicted"/>
<dbReference type="OrthoDB" id="8005288at2"/>
<sequence length="138" mass="14755">MRQRFIVSAVFIVASVAGAKAQTCAQNFSVSGVPMMTAMTFKTFQEFPKLRADVALNRLAQGVAAEGFRGVKVNKALSAIDAFQETSGSGRIQTLRVVARKRGSGTRVDAIFEIQAGQVTDNSVVRKGLCDIVQSAID</sequence>
<dbReference type="EMBL" id="QJJK01000007">
    <property type="protein sequence ID" value="PXW57047.1"/>
    <property type="molecule type" value="Genomic_DNA"/>
</dbReference>
<dbReference type="Proteomes" id="UP000248021">
    <property type="component" value="Unassembled WGS sequence"/>
</dbReference>